<feature type="region of interest" description="Disordered" evidence="1">
    <location>
        <begin position="1"/>
        <end position="21"/>
    </location>
</feature>
<accession>A0AAW0DK87</accession>
<sequence length="379" mass="42745">MDVADFEPQEPQEPSSLLSYDENIAYEDQISTNDNGLASRIGKTKVYLLSESSIGKRKRGDGEHAEEEVGEDMGDVDMNEDSTLRGNAILLQGPPISHLPTARLFAYATHFDAHPMGLEWIDDNTCVFVFESKSTARQGYGYLQKSAAEEPDLEGLITAKPIPMAFWPPEERINKSLGKGEGLKGVIRMRWAKVDDVKKKGAKRESEFYRKHGNMAGKELFNGRETQGATKRRRTDDAVDLALQKERLDRELDSFLDEEREATPEPPSKMRSDYIAPDGRTLLERTSLIRAHPDGEGDLASRITAPLPRRGRRSAGSGLNLEDRLWSDERVDLERERNGRRNGNGRTSRGSERKGDRSRPKKTQQELDDELDAFLKQKD</sequence>
<dbReference type="GO" id="GO:0005634">
    <property type="term" value="C:nucleus"/>
    <property type="evidence" value="ECO:0007669"/>
    <property type="project" value="TreeGrafter"/>
</dbReference>
<proteinExistence type="predicted"/>
<feature type="compositionally biased region" description="Basic and acidic residues" evidence="1">
    <location>
        <begin position="349"/>
        <end position="358"/>
    </location>
</feature>
<feature type="region of interest" description="Disordered" evidence="1">
    <location>
        <begin position="252"/>
        <end position="379"/>
    </location>
</feature>
<evidence type="ECO:0000256" key="1">
    <source>
        <dbReference type="SAM" id="MobiDB-lite"/>
    </source>
</evidence>
<dbReference type="EMBL" id="JAYKXP010000013">
    <property type="protein sequence ID" value="KAK7051332.1"/>
    <property type="molecule type" value="Genomic_DNA"/>
</dbReference>
<feature type="compositionally biased region" description="Acidic residues" evidence="1">
    <location>
        <begin position="1"/>
        <end position="10"/>
    </location>
</feature>
<keyword evidence="3" id="KW-1185">Reference proteome</keyword>
<name>A0AAW0DK87_9AGAR</name>
<reference evidence="2 3" key="1">
    <citation type="submission" date="2024-01" db="EMBL/GenBank/DDBJ databases">
        <title>A draft genome for a cacao thread blight-causing isolate of Paramarasmius palmivorus.</title>
        <authorList>
            <person name="Baruah I.K."/>
            <person name="Bukari Y."/>
            <person name="Amoako-Attah I."/>
            <person name="Meinhardt L.W."/>
            <person name="Bailey B.A."/>
            <person name="Cohen S.P."/>
        </authorList>
    </citation>
    <scope>NUCLEOTIDE SEQUENCE [LARGE SCALE GENOMIC DNA]</scope>
    <source>
        <strain evidence="2 3">GH-12</strain>
    </source>
</reference>
<feature type="compositionally biased region" description="Basic and acidic residues" evidence="1">
    <location>
        <begin position="321"/>
        <end position="339"/>
    </location>
</feature>
<comment type="caution">
    <text evidence="2">The sequence shown here is derived from an EMBL/GenBank/DDBJ whole genome shotgun (WGS) entry which is preliminary data.</text>
</comment>
<dbReference type="InterPro" id="IPR019416">
    <property type="entry name" value="NCBP3"/>
</dbReference>
<evidence type="ECO:0000313" key="3">
    <source>
        <dbReference type="Proteomes" id="UP001383192"/>
    </source>
</evidence>
<protein>
    <recommendedName>
        <fullName evidence="4">Chromatin target of PRMT1 protein C-terminal domain-containing protein</fullName>
    </recommendedName>
</protein>
<gene>
    <name evidence="2" type="ORF">VNI00_004832</name>
</gene>
<dbReference type="PANTHER" id="PTHR16291">
    <property type="entry name" value="NUCLEAR CAP-BINDING PROTEIN SUBUNIT 3"/>
    <property type="match status" value="1"/>
</dbReference>
<evidence type="ECO:0000313" key="2">
    <source>
        <dbReference type="EMBL" id="KAK7051332.1"/>
    </source>
</evidence>
<evidence type="ECO:0008006" key="4">
    <source>
        <dbReference type="Google" id="ProtNLM"/>
    </source>
</evidence>
<dbReference type="Pfam" id="PF10309">
    <property type="entry name" value="NCBP3"/>
    <property type="match status" value="1"/>
</dbReference>
<dbReference type="GO" id="GO:0000340">
    <property type="term" value="F:RNA 7-methylguanosine cap binding"/>
    <property type="evidence" value="ECO:0007669"/>
    <property type="project" value="InterPro"/>
</dbReference>
<dbReference type="GO" id="GO:0003729">
    <property type="term" value="F:mRNA binding"/>
    <property type="evidence" value="ECO:0007669"/>
    <property type="project" value="InterPro"/>
</dbReference>
<feature type="region of interest" description="Disordered" evidence="1">
    <location>
        <begin position="218"/>
        <end position="238"/>
    </location>
</feature>
<dbReference type="Proteomes" id="UP001383192">
    <property type="component" value="Unassembled WGS sequence"/>
</dbReference>
<feature type="compositionally biased region" description="Acidic residues" evidence="1">
    <location>
        <begin position="64"/>
        <end position="77"/>
    </location>
</feature>
<dbReference type="AlphaFoldDB" id="A0AAW0DK87"/>
<feature type="region of interest" description="Disordered" evidence="1">
    <location>
        <begin position="56"/>
        <end position="77"/>
    </location>
</feature>
<dbReference type="PANTHER" id="PTHR16291:SF0">
    <property type="entry name" value="NUCLEAR CAP-BINDING PROTEIN SUBUNIT 3"/>
    <property type="match status" value="1"/>
</dbReference>
<organism evidence="2 3">
    <name type="scientific">Paramarasmius palmivorus</name>
    <dbReference type="NCBI Taxonomy" id="297713"/>
    <lineage>
        <taxon>Eukaryota</taxon>
        <taxon>Fungi</taxon>
        <taxon>Dikarya</taxon>
        <taxon>Basidiomycota</taxon>
        <taxon>Agaricomycotina</taxon>
        <taxon>Agaricomycetes</taxon>
        <taxon>Agaricomycetidae</taxon>
        <taxon>Agaricales</taxon>
        <taxon>Marasmiineae</taxon>
        <taxon>Marasmiaceae</taxon>
        <taxon>Paramarasmius</taxon>
    </lineage>
</organism>